<protein>
    <submittedName>
        <fullName evidence="1">Uncharacterized protein</fullName>
    </submittedName>
</protein>
<accession>A0A150G024</accession>
<evidence type="ECO:0000313" key="2">
    <source>
        <dbReference type="Proteomes" id="UP000075714"/>
    </source>
</evidence>
<organism evidence="1 2">
    <name type="scientific">Gonium pectorale</name>
    <name type="common">Green alga</name>
    <dbReference type="NCBI Taxonomy" id="33097"/>
    <lineage>
        <taxon>Eukaryota</taxon>
        <taxon>Viridiplantae</taxon>
        <taxon>Chlorophyta</taxon>
        <taxon>core chlorophytes</taxon>
        <taxon>Chlorophyceae</taxon>
        <taxon>CS clade</taxon>
        <taxon>Chlamydomonadales</taxon>
        <taxon>Volvocaceae</taxon>
        <taxon>Gonium</taxon>
    </lineage>
</organism>
<proteinExistence type="predicted"/>
<keyword evidence="2" id="KW-1185">Reference proteome</keyword>
<evidence type="ECO:0000313" key="1">
    <source>
        <dbReference type="EMBL" id="KXZ43199.1"/>
    </source>
</evidence>
<name>A0A150G024_GONPE</name>
<sequence>MFTSSSGGYNRLVRNSAYTFARCDPDRLACLQNALQQRQNSGILLPTFVGRDGEPYGHHELEGDEVLEILYYVPSSGGTPVCCAKMVRLGASAPIGQDGIGLLPADTSSLIFLLLTVGGGNVLGTTFPYLPNQKLPVVGSVQLMPPLKQRIAQALPDTLAGQVEADGWPVAVALGLARGGTAEAFTQAYDLVSKALKTPAELRVLVQEAAYYALVQPPPAPLRPVPVAEGPVQRCLDLGFDDEEMDMGPALVAALP</sequence>
<reference evidence="2" key="1">
    <citation type="journal article" date="2016" name="Nat. Commun.">
        <title>The Gonium pectorale genome demonstrates co-option of cell cycle regulation during the evolution of multicellularity.</title>
        <authorList>
            <person name="Hanschen E.R."/>
            <person name="Marriage T.N."/>
            <person name="Ferris P.J."/>
            <person name="Hamaji T."/>
            <person name="Toyoda A."/>
            <person name="Fujiyama A."/>
            <person name="Neme R."/>
            <person name="Noguchi H."/>
            <person name="Minakuchi Y."/>
            <person name="Suzuki M."/>
            <person name="Kawai-Toyooka H."/>
            <person name="Smith D.R."/>
            <person name="Sparks H."/>
            <person name="Anderson J."/>
            <person name="Bakaric R."/>
            <person name="Luria V."/>
            <person name="Karger A."/>
            <person name="Kirschner M.W."/>
            <person name="Durand P.M."/>
            <person name="Michod R.E."/>
            <person name="Nozaki H."/>
            <person name="Olson B.J."/>
        </authorList>
    </citation>
    <scope>NUCLEOTIDE SEQUENCE [LARGE SCALE GENOMIC DNA]</scope>
    <source>
        <strain evidence="2">NIES-2863</strain>
    </source>
</reference>
<dbReference type="AlphaFoldDB" id="A0A150G024"/>
<dbReference type="EMBL" id="LSYV01000099">
    <property type="protein sequence ID" value="KXZ43199.1"/>
    <property type="molecule type" value="Genomic_DNA"/>
</dbReference>
<dbReference type="Proteomes" id="UP000075714">
    <property type="component" value="Unassembled WGS sequence"/>
</dbReference>
<comment type="caution">
    <text evidence="1">The sequence shown here is derived from an EMBL/GenBank/DDBJ whole genome shotgun (WGS) entry which is preliminary data.</text>
</comment>
<gene>
    <name evidence="1" type="ORF">GPECTOR_98g783</name>
</gene>